<evidence type="ECO:0000313" key="1">
    <source>
        <dbReference type="EMBL" id="KAH7120035.1"/>
    </source>
</evidence>
<organism evidence="1 2">
    <name type="scientific">Dactylonectria estremocensis</name>
    <dbReference type="NCBI Taxonomy" id="1079267"/>
    <lineage>
        <taxon>Eukaryota</taxon>
        <taxon>Fungi</taxon>
        <taxon>Dikarya</taxon>
        <taxon>Ascomycota</taxon>
        <taxon>Pezizomycotina</taxon>
        <taxon>Sordariomycetes</taxon>
        <taxon>Hypocreomycetidae</taxon>
        <taxon>Hypocreales</taxon>
        <taxon>Nectriaceae</taxon>
        <taxon>Dactylonectria</taxon>
    </lineage>
</organism>
<protein>
    <submittedName>
        <fullName evidence="1">Uncharacterized protein</fullName>
    </submittedName>
</protein>
<accession>A0A9P9II10</accession>
<dbReference type="EMBL" id="JAGMUU010000029">
    <property type="protein sequence ID" value="KAH7120035.1"/>
    <property type="molecule type" value="Genomic_DNA"/>
</dbReference>
<comment type="caution">
    <text evidence="1">The sequence shown here is derived from an EMBL/GenBank/DDBJ whole genome shotgun (WGS) entry which is preliminary data.</text>
</comment>
<dbReference type="Proteomes" id="UP000717696">
    <property type="component" value="Unassembled WGS sequence"/>
</dbReference>
<dbReference type="OrthoDB" id="4763277at2759"/>
<name>A0A9P9II10_9HYPO</name>
<gene>
    <name evidence="1" type="ORF">B0J13DRAFT_629314</name>
</gene>
<reference evidence="1" key="1">
    <citation type="journal article" date="2021" name="Nat. Commun.">
        <title>Genetic determinants of endophytism in the Arabidopsis root mycobiome.</title>
        <authorList>
            <person name="Mesny F."/>
            <person name="Miyauchi S."/>
            <person name="Thiergart T."/>
            <person name="Pickel B."/>
            <person name="Atanasova L."/>
            <person name="Karlsson M."/>
            <person name="Huettel B."/>
            <person name="Barry K.W."/>
            <person name="Haridas S."/>
            <person name="Chen C."/>
            <person name="Bauer D."/>
            <person name="Andreopoulos W."/>
            <person name="Pangilinan J."/>
            <person name="LaButti K."/>
            <person name="Riley R."/>
            <person name="Lipzen A."/>
            <person name="Clum A."/>
            <person name="Drula E."/>
            <person name="Henrissat B."/>
            <person name="Kohler A."/>
            <person name="Grigoriev I.V."/>
            <person name="Martin F.M."/>
            <person name="Hacquard S."/>
        </authorList>
    </citation>
    <scope>NUCLEOTIDE SEQUENCE</scope>
    <source>
        <strain evidence="1">MPI-CAGE-AT-0021</strain>
    </source>
</reference>
<evidence type="ECO:0000313" key="2">
    <source>
        <dbReference type="Proteomes" id="UP000717696"/>
    </source>
</evidence>
<proteinExistence type="predicted"/>
<keyword evidence="2" id="KW-1185">Reference proteome</keyword>
<sequence length="108" mass="12556">MDNLSATDSSRLMYDIGVKPNPRLIHEYMNPLRDMPGLFHWLATMNQKEHKIMLVGRNLPAIKHRITHPWLPDSEYEQSLRIWVAVVPVRVTAEDYSRISEGFLGVDK</sequence>
<dbReference type="AlphaFoldDB" id="A0A9P9II10"/>